<reference evidence="1" key="1">
    <citation type="submission" date="2023-04" db="EMBL/GenBank/DDBJ databases">
        <title>A chromosome-level genome assembly of the parasitoid wasp Eretmocerus hayati.</title>
        <authorList>
            <person name="Zhong Y."/>
            <person name="Liu S."/>
            <person name="Liu Y."/>
        </authorList>
    </citation>
    <scope>NUCLEOTIDE SEQUENCE</scope>
    <source>
        <strain evidence="1">ZJU_SS_LIU_2023</strain>
    </source>
</reference>
<dbReference type="EMBL" id="CM056743">
    <property type="protein sequence ID" value="KAJ8669956.1"/>
    <property type="molecule type" value="Genomic_DNA"/>
</dbReference>
<protein>
    <submittedName>
        <fullName evidence="1">Uncharacterized protein</fullName>
    </submittedName>
</protein>
<dbReference type="Proteomes" id="UP001239111">
    <property type="component" value="Chromosome 3"/>
</dbReference>
<evidence type="ECO:0000313" key="1">
    <source>
        <dbReference type="EMBL" id="KAJ8669956.1"/>
    </source>
</evidence>
<keyword evidence="2" id="KW-1185">Reference proteome</keyword>
<gene>
    <name evidence="1" type="ORF">QAD02_001215</name>
</gene>
<name>A0ACC2NH54_9HYME</name>
<accession>A0ACC2NH54</accession>
<sequence>MCEKRESILKLMHFYRMAEESFQPAPLGNELEELESTLLWGEDQDNVQNINWWESDQSINTPTNIEAQIPRLEQWNQEMSNVFPSVSPVVPLAIPEPTLFPLSPDIEQNYNVATNLFCSHNQVNLSHTITSGAVIEPSIECTVNPQHSVPSCSNQAWLLGESTNYTFDTSSGIQVHNAEITDQTQHITSPSLTPFTFESLPLDNSMLPVATNYDITTNLPPPALLPVPSSDSYSGVTDTILPICTNSQMSTHLNSPLAITSVTPNIFLENTENMRVITPDGIALNSPAPIDTEIITRNTDTILPSCTISQMSTHLNSPLAITSIAPNIFLENTENMRIITPEGITLNSPAPIDTGITTRNTGTTLSQSGINEMTQNNCSSVSESAVIPTNQTMPLLSFNTNEVAQTVTSSTSQTPSHLVITIPKTLLIQKSTQKQQQVVQPPTQVEVRDYPPSKRPRHEETLKNKISREYSKPRVKKLRKGFQPLLQKIHHPTKKMPRPTNQKEVLDEMLADEGRAKSQTISHLDTCLWAKDPKKNWCCYICCGKKKHPKGYVRHHIHLIGPTEKLKPSRCPRCQNVTCQITSIRRCTLCGPIYQTHEKELEEEQKVLYAEELPQELDAEQPAEPNTDTETEDDEIEEDLDIEGEHQQVGKASTS</sequence>
<comment type="caution">
    <text evidence="1">The sequence shown here is derived from an EMBL/GenBank/DDBJ whole genome shotgun (WGS) entry which is preliminary data.</text>
</comment>
<organism evidence="1 2">
    <name type="scientific">Eretmocerus hayati</name>
    <dbReference type="NCBI Taxonomy" id="131215"/>
    <lineage>
        <taxon>Eukaryota</taxon>
        <taxon>Metazoa</taxon>
        <taxon>Ecdysozoa</taxon>
        <taxon>Arthropoda</taxon>
        <taxon>Hexapoda</taxon>
        <taxon>Insecta</taxon>
        <taxon>Pterygota</taxon>
        <taxon>Neoptera</taxon>
        <taxon>Endopterygota</taxon>
        <taxon>Hymenoptera</taxon>
        <taxon>Apocrita</taxon>
        <taxon>Proctotrupomorpha</taxon>
        <taxon>Chalcidoidea</taxon>
        <taxon>Aphelinidae</taxon>
        <taxon>Aphelininae</taxon>
        <taxon>Eretmocerus</taxon>
    </lineage>
</organism>
<evidence type="ECO:0000313" key="2">
    <source>
        <dbReference type="Proteomes" id="UP001239111"/>
    </source>
</evidence>
<proteinExistence type="predicted"/>